<dbReference type="InterPro" id="IPR050468">
    <property type="entry name" value="Cuticle_Struct_Prot"/>
</dbReference>
<feature type="signal peptide" evidence="3">
    <location>
        <begin position="1"/>
        <end position="17"/>
    </location>
</feature>
<dbReference type="Proteomes" id="UP000625711">
    <property type="component" value="Unassembled WGS sequence"/>
</dbReference>
<dbReference type="Pfam" id="PF00379">
    <property type="entry name" value="Chitin_bind_4"/>
    <property type="match status" value="2"/>
</dbReference>
<organism evidence="4 5">
    <name type="scientific">Rhynchophorus ferrugineus</name>
    <name type="common">Red palm weevil</name>
    <name type="synonym">Curculio ferrugineus</name>
    <dbReference type="NCBI Taxonomy" id="354439"/>
    <lineage>
        <taxon>Eukaryota</taxon>
        <taxon>Metazoa</taxon>
        <taxon>Ecdysozoa</taxon>
        <taxon>Arthropoda</taxon>
        <taxon>Hexapoda</taxon>
        <taxon>Insecta</taxon>
        <taxon>Pterygota</taxon>
        <taxon>Neoptera</taxon>
        <taxon>Endopterygota</taxon>
        <taxon>Coleoptera</taxon>
        <taxon>Polyphaga</taxon>
        <taxon>Cucujiformia</taxon>
        <taxon>Curculionidae</taxon>
        <taxon>Dryophthorinae</taxon>
        <taxon>Rhynchophorus</taxon>
    </lineage>
</organism>
<evidence type="ECO:0000313" key="4">
    <source>
        <dbReference type="EMBL" id="KAF7266376.1"/>
    </source>
</evidence>
<dbReference type="AlphaFoldDB" id="A0A834HUK7"/>
<keyword evidence="1 2" id="KW-0193">Cuticle</keyword>
<dbReference type="PANTHER" id="PTHR10380:SF173">
    <property type="entry name" value="CUTICULAR PROTEIN 47EF, ISOFORM C-RELATED"/>
    <property type="match status" value="1"/>
</dbReference>
<accession>A0A834HUK7</accession>
<dbReference type="PANTHER" id="PTHR10380">
    <property type="entry name" value="CUTICLE PROTEIN"/>
    <property type="match status" value="1"/>
</dbReference>
<proteinExistence type="predicted"/>
<evidence type="ECO:0000256" key="1">
    <source>
        <dbReference type="ARBA" id="ARBA00022460"/>
    </source>
</evidence>
<evidence type="ECO:0000256" key="3">
    <source>
        <dbReference type="SAM" id="SignalP"/>
    </source>
</evidence>
<gene>
    <name evidence="4" type="ORF">GWI33_020401</name>
</gene>
<reference evidence="4" key="1">
    <citation type="submission" date="2020-08" db="EMBL/GenBank/DDBJ databases">
        <title>Genome sequencing and assembly of the red palm weevil Rhynchophorus ferrugineus.</title>
        <authorList>
            <person name="Dias G.B."/>
            <person name="Bergman C.M."/>
            <person name="Manee M."/>
        </authorList>
    </citation>
    <scope>NUCLEOTIDE SEQUENCE</scope>
    <source>
        <strain evidence="4">AA-2017</strain>
        <tissue evidence="4">Whole larva</tissue>
    </source>
</reference>
<name>A0A834HUK7_RHYFE</name>
<dbReference type="InterPro" id="IPR000618">
    <property type="entry name" value="Insect_cuticle"/>
</dbReference>
<dbReference type="GO" id="GO:0008010">
    <property type="term" value="F:structural constituent of chitin-based larval cuticle"/>
    <property type="evidence" value="ECO:0007669"/>
    <property type="project" value="TreeGrafter"/>
</dbReference>
<dbReference type="OrthoDB" id="6343684at2759"/>
<comment type="caution">
    <text evidence="4">The sequence shown here is derived from an EMBL/GenBank/DDBJ whole genome shotgun (WGS) entry which is preliminary data.</text>
</comment>
<dbReference type="GO" id="GO:0062129">
    <property type="term" value="C:chitin-based extracellular matrix"/>
    <property type="evidence" value="ECO:0007669"/>
    <property type="project" value="TreeGrafter"/>
</dbReference>
<evidence type="ECO:0000256" key="2">
    <source>
        <dbReference type="PROSITE-ProRule" id="PRU00497"/>
    </source>
</evidence>
<protein>
    <submittedName>
        <fullName evidence="4">Uncharacterized protein</fullName>
    </submittedName>
</protein>
<dbReference type="InterPro" id="IPR031311">
    <property type="entry name" value="CHIT_BIND_RR_consensus"/>
</dbReference>
<sequence>MMFRLVVLSVFVAFVSADVSHLLRGNRPQVPGKFIAILRSDSDISPDGSYHYSYETENGIAAQERGSLKSLPEGAGTAAQGSYQYISPEGVPVSVQYIVLAAIVSLAACLPPVPNQYLVQKQPAILRSYSDIKPDGSYRYSYQTENGIVAQERGYQRYLPSGAGTVARGSYRYTSPEGRPIVVSYVADQNGFRPISSALPTPPPVPAAILRALDYIARQKSEASTAKN</sequence>
<evidence type="ECO:0000313" key="5">
    <source>
        <dbReference type="Proteomes" id="UP000625711"/>
    </source>
</evidence>
<keyword evidence="3" id="KW-0732">Signal</keyword>
<keyword evidence="5" id="KW-1185">Reference proteome</keyword>
<dbReference type="PRINTS" id="PR00947">
    <property type="entry name" value="CUTICLE"/>
</dbReference>
<dbReference type="PROSITE" id="PS00233">
    <property type="entry name" value="CHIT_BIND_RR_1"/>
    <property type="match status" value="1"/>
</dbReference>
<feature type="chain" id="PRO_5032932901" evidence="3">
    <location>
        <begin position="18"/>
        <end position="228"/>
    </location>
</feature>
<dbReference type="EMBL" id="JAACXV010014549">
    <property type="protein sequence ID" value="KAF7266376.1"/>
    <property type="molecule type" value="Genomic_DNA"/>
</dbReference>
<dbReference type="PROSITE" id="PS51155">
    <property type="entry name" value="CHIT_BIND_RR_2"/>
    <property type="match status" value="2"/>
</dbReference>